<dbReference type="PANTHER" id="PTHR24320">
    <property type="entry name" value="RETINOL DEHYDROGENASE"/>
    <property type="match status" value="1"/>
</dbReference>
<reference evidence="4 5" key="1">
    <citation type="journal article" date="2019" name="Int. J. Syst. Evol. Microbiol.">
        <title>The Global Catalogue of Microorganisms (GCM) 10K type strain sequencing project: providing services to taxonomists for standard genome sequencing and annotation.</title>
        <authorList>
            <consortium name="The Broad Institute Genomics Platform"/>
            <consortium name="The Broad Institute Genome Sequencing Center for Infectious Disease"/>
            <person name="Wu L."/>
            <person name="Ma J."/>
        </authorList>
    </citation>
    <scope>NUCLEOTIDE SEQUENCE [LARGE SCALE GENOMIC DNA]</scope>
    <source>
        <strain evidence="4 5">JCM 14718</strain>
    </source>
</reference>
<dbReference type="RefSeq" id="WP_344312901.1">
    <property type="nucleotide sequence ID" value="NZ_BAAANY010000020.1"/>
</dbReference>
<comment type="similarity">
    <text evidence="1 3">Belongs to the short-chain dehydrogenases/reductases (SDR) family.</text>
</comment>
<dbReference type="Proteomes" id="UP001500618">
    <property type="component" value="Unassembled WGS sequence"/>
</dbReference>
<sequence>MRPLTEHKILVTGATSGLGQQVAVELAALGAAVVVHGRDPDRVRETAAKVAAQSADPARITTAVADLAALAEVARLAEIVAIDHPDLTVLVNNAGIGFGRPGGSREVSRDGIELRFAVNYLAAHLLARRLLPTLTANAPSRIVNVSSAGQAPFSADPLMERAYDGVLAYRQSKLAMIADTFALAKQTAGTGVTVNTLHPASLMPTAMVVESGWDTMDSLESGVRATMRLITDPDLDNMTGRYFFRLEEADPLPEASDPAAQTGLAEVTDRLLAEHLGT</sequence>
<dbReference type="Gene3D" id="3.40.50.720">
    <property type="entry name" value="NAD(P)-binding Rossmann-like Domain"/>
    <property type="match status" value="1"/>
</dbReference>
<accession>A0ABN2HWE4</accession>
<name>A0ABN2HWE4_9ACTN</name>
<evidence type="ECO:0000256" key="3">
    <source>
        <dbReference type="RuleBase" id="RU000363"/>
    </source>
</evidence>
<evidence type="ECO:0000313" key="4">
    <source>
        <dbReference type="EMBL" id="GAA1694700.1"/>
    </source>
</evidence>
<protein>
    <submittedName>
        <fullName evidence="4">SDR family oxidoreductase</fullName>
    </submittedName>
</protein>
<dbReference type="InterPro" id="IPR036291">
    <property type="entry name" value="NAD(P)-bd_dom_sf"/>
</dbReference>
<dbReference type="InterPro" id="IPR002347">
    <property type="entry name" value="SDR_fam"/>
</dbReference>
<evidence type="ECO:0000313" key="5">
    <source>
        <dbReference type="Proteomes" id="UP001500618"/>
    </source>
</evidence>
<dbReference type="Pfam" id="PF00106">
    <property type="entry name" value="adh_short"/>
    <property type="match status" value="1"/>
</dbReference>
<dbReference type="PANTHER" id="PTHR24320:SF148">
    <property type="entry name" value="NAD(P)-BINDING ROSSMANN-FOLD SUPERFAMILY PROTEIN"/>
    <property type="match status" value="1"/>
</dbReference>
<evidence type="ECO:0000256" key="1">
    <source>
        <dbReference type="ARBA" id="ARBA00006484"/>
    </source>
</evidence>
<dbReference type="PRINTS" id="PR00080">
    <property type="entry name" value="SDRFAMILY"/>
</dbReference>
<organism evidence="4 5">
    <name type="scientific">Fodinicola feengrottensis</name>
    <dbReference type="NCBI Taxonomy" id="435914"/>
    <lineage>
        <taxon>Bacteria</taxon>
        <taxon>Bacillati</taxon>
        <taxon>Actinomycetota</taxon>
        <taxon>Actinomycetes</taxon>
        <taxon>Mycobacteriales</taxon>
        <taxon>Fodinicola</taxon>
    </lineage>
</organism>
<proteinExistence type="inferred from homology"/>
<dbReference type="PRINTS" id="PR00081">
    <property type="entry name" value="GDHRDH"/>
</dbReference>
<keyword evidence="2" id="KW-0560">Oxidoreductase</keyword>
<evidence type="ECO:0000256" key="2">
    <source>
        <dbReference type="ARBA" id="ARBA00023002"/>
    </source>
</evidence>
<keyword evidence="5" id="KW-1185">Reference proteome</keyword>
<dbReference type="SUPFAM" id="SSF51735">
    <property type="entry name" value="NAD(P)-binding Rossmann-fold domains"/>
    <property type="match status" value="1"/>
</dbReference>
<gene>
    <name evidence="4" type="ORF">GCM10009765_49950</name>
</gene>
<comment type="caution">
    <text evidence="4">The sequence shown here is derived from an EMBL/GenBank/DDBJ whole genome shotgun (WGS) entry which is preliminary data.</text>
</comment>
<dbReference type="EMBL" id="BAAANY010000020">
    <property type="protein sequence ID" value="GAA1694700.1"/>
    <property type="molecule type" value="Genomic_DNA"/>
</dbReference>